<evidence type="ECO:0000256" key="2">
    <source>
        <dbReference type="ARBA" id="ARBA00022741"/>
    </source>
</evidence>
<dbReference type="GO" id="GO:0005524">
    <property type="term" value="F:ATP binding"/>
    <property type="evidence" value="ECO:0007669"/>
    <property type="project" value="UniProtKB-KW"/>
</dbReference>
<feature type="domain" description="Protein kinase" evidence="6">
    <location>
        <begin position="1"/>
        <end position="93"/>
    </location>
</feature>
<feature type="region of interest" description="Disordered" evidence="5">
    <location>
        <begin position="124"/>
        <end position="144"/>
    </location>
</feature>
<dbReference type="GO" id="GO:0016020">
    <property type="term" value="C:membrane"/>
    <property type="evidence" value="ECO:0007669"/>
    <property type="project" value="TreeGrafter"/>
</dbReference>
<dbReference type="GO" id="GO:0010506">
    <property type="term" value="P:regulation of autophagy"/>
    <property type="evidence" value="ECO:0007669"/>
    <property type="project" value="InterPro"/>
</dbReference>
<keyword evidence="4" id="KW-0067">ATP-binding</keyword>
<evidence type="ECO:0000256" key="1">
    <source>
        <dbReference type="ARBA" id="ARBA00022679"/>
    </source>
</evidence>
<reference evidence="7 8" key="1">
    <citation type="journal article" date="2021" name="Commun. Biol.">
        <title>The genome of Shorea leprosula (Dipterocarpaceae) highlights the ecological relevance of drought in aseasonal tropical rainforests.</title>
        <authorList>
            <person name="Ng K.K.S."/>
            <person name="Kobayashi M.J."/>
            <person name="Fawcett J.A."/>
            <person name="Hatakeyama M."/>
            <person name="Paape T."/>
            <person name="Ng C.H."/>
            <person name="Ang C.C."/>
            <person name="Tnah L.H."/>
            <person name="Lee C.T."/>
            <person name="Nishiyama T."/>
            <person name="Sese J."/>
            <person name="O'Brien M.J."/>
            <person name="Copetti D."/>
            <person name="Mohd Noor M.I."/>
            <person name="Ong R.C."/>
            <person name="Putra M."/>
            <person name="Sireger I.Z."/>
            <person name="Indrioko S."/>
            <person name="Kosugi Y."/>
            <person name="Izuno A."/>
            <person name="Isagi Y."/>
            <person name="Lee S.L."/>
            <person name="Shimizu K.K."/>
        </authorList>
    </citation>
    <scope>NUCLEOTIDE SEQUENCE [LARGE SCALE GENOMIC DNA]</scope>
    <source>
        <strain evidence="7">214</strain>
    </source>
</reference>
<dbReference type="EMBL" id="BPVZ01000298">
    <property type="protein sequence ID" value="GKV49393.1"/>
    <property type="molecule type" value="Genomic_DNA"/>
</dbReference>
<dbReference type="InterPro" id="IPR000719">
    <property type="entry name" value="Prot_kinase_dom"/>
</dbReference>
<dbReference type="GO" id="GO:0000407">
    <property type="term" value="C:phagophore assembly site"/>
    <property type="evidence" value="ECO:0007669"/>
    <property type="project" value="TreeGrafter"/>
</dbReference>
<gene>
    <name evidence="7" type="ORF">SLEP1_g56147</name>
</gene>
<proteinExistence type="predicted"/>
<name>A0AAV5MIS8_9ROSI</name>
<dbReference type="GO" id="GO:0005776">
    <property type="term" value="C:autophagosome"/>
    <property type="evidence" value="ECO:0007669"/>
    <property type="project" value="TreeGrafter"/>
</dbReference>
<dbReference type="PROSITE" id="PS50011">
    <property type="entry name" value="PROTEIN_KINASE_DOM"/>
    <property type="match status" value="1"/>
</dbReference>
<feature type="compositionally biased region" description="Polar residues" evidence="5">
    <location>
        <begin position="132"/>
        <end position="144"/>
    </location>
</feature>
<comment type="caution">
    <text evidence="7">The sequence shown here is derived from an EMBL/GenBank/DDBJ whole genome shotgun (WGS) entry which is preliminary data.</text>
</comment>
<dbReference type="Gene3D" id="1.10.510.10">
    <property type="entry name" value="Transferase(Phosphotransferase) domain 1"/>
    <property type="match status" value="1"/>
</dbReference>
<dbReference type="InterPro" id="IPR045269">
    <property type="entry name" value="Atg1-like"/>
</dbReference>
<dbReference type="AlphaFoldDB" id="A0AAV5MIS8"/>
<evidence type="ECO:0000256" key="5">
    <source>
        <dbReference type="SAM" id="MobiDB-lite"/>
    </source>
</evidence>
<dbReference type="Pfam" id="PF24497">
    <property type="entry name" value="MIT_ATG1"/>
    <property type="match status" value="1"/>
</dbReference>
<dbReference type="SUPFAM" id="SSF56112">
    <property type="entry name" value="Protein kinase-like (PK-like)"/>
    <property type="match status" value="1"/>
</dbReference>
<keyword evidence="3" id="KW-0418">Kinase</keyword>
<dbReference type="InterPro" id="IPR011009">
    <property type="entry name" value="Kinase-like_dom_sf"/>
</dbReference>
<evidence type="ECO:0000256" key="4">
    <source>
        <dbReference type="ARBA" id="ARBA00022840"/>
    </source>
</evidence>
<dbReference type="Proteomes" id="UP001054252">
    <property type="component" value="Unassembled WGS sequence"/>
</dbReference>
<dbReference type="PANTHER" id="PTHR24348:SF22">
    <property type="entry name" value="NON-SPECIFIC SERINE_THREONINE PROTEIN KINASE"/>
    <property type="match status" value="1"/>
</dbReference>
<keyword evidence="8" id="KW-1185">Reference proteome</keyword>
<keyword evidence="1" id="KW-0808">Transferase</keyword>
<evidence type="ECO:0000259" key="6">
    <source>
        <dbReference type="PROSITE" id="PS50011"/>
    </source>
</evidence>
<organism evidence="7 8">
    <name type="scientific">Rubroshorea leprosula</name>
    <dbReference type="NCBI Taxonomy" id="152421"/>
    <lineage>
        <taxon>Eukaryota</taxon>
        <taxon>Viridiplantae</taxon>
        <taxon>Streptophyta</taxon>
        <taxon>Embryophyta</taxon>
        <taxon>Tracheophyta</taxon>
        <taxon>Spermatophyta</taxon>
        <taxon>Magnoliopsida</taxon>
        <taxon>eudicotyledons</taxon>
        <taxon>Gunneridae</taxon>
        <taxon>Pentapetalae</taxon>
        <taxon>rosids</taxon>
        <taxon>malvids</taxon>
        <taxon>Malvales</taxon>
        <taxon>Dipterocarpaceae</taxon>
        <taxon>Rubroshorea</taxon>
    </lineage>
</organism>
<evidence type="ECO:0000313" key="8">
    <source>
        <dbReference type="Proteomes" id="UP001054252"/>
    </source>
</evidence>
<dbReference type="GO" id="GO:0005829">
    <property type="term" value="C:cytosol"/>
    <property type="evidence" value="ECO:0007669"/>
    <property type="project" value="TreeGrafter"/>
</dbReference>
<sequence>MAPEIIENQKYDAKADLWSVGAILFQLVTGKPPFGGNSRSQLFQNVLASTELQFPEGTLGEIHPECVDLCRSLLRRNPVERLTFKEFFNHKFLVELRQMAAEELVSSIPQSNSMVEQLDLSLSEKKSQLQSGHPTKSSCRNPKSHATTGYDAVSYSSSSSKAAYDNFSFDQAGDSMEAIEKEYVIVNPDCGSTETFSYYLETLVQGSSAGLSNFQAKNEQEPAGDDMQKRQFAGSSAGCAKSPHVHGLNPLSISSEQMISREQQGLSILHPSTRLHVLHQYVQALTELAQENYNAGLFLESFSVELIVLAIWSKALKICTSWMTSTGDGEPGPSSAIEPTGAEYNIGFSRPSSACIWAKGGFISAYDRAEEQSYHVQKMNAAAMPDAMEIIYQRALAIGIDGCEDELMENTRRAAASYTKAKLLLSFIVGEAINLPLNPPFSLTPATKNQIQSYIKSFESRLSNFQIPVQSPPSANFPTN</sequence>
<evidence type="ECO:0000256" key="3">
    <source>
        <dbReference type="ARBA" id="ARBA00022777"/>
    </source>
</evidence>
<dbReference type="GO" id="GO:0000045">
    <property type="term" value="P:autophagosome assembly"/>
    <property type="evidence" value="ECO:0007669"/>
    <property type="project" value="TreeGrafter"/>
</dbReference>
<protein>
    <recommendedName>
        <fullName evidence="6">Protein kinase domain-containing protein</fullName>
    </recommendedName>
</protein>
<dbReference type="PANTHER" id="PTHR24348">
    <property type="entry name" value="SERINE/THREONINE-PROTEIN KINASE UNC-51-RELATED"/>
    <property type="match status" value="1"/>
</dbReference>
<dbReference type="Pfam" id="PF00069">
    <property type="entry name" value="Pkinase"/>
    <property type="match status" value="1"/>
</dbReference>
<evidence type="ECO:0000313" key="7">
    <source>
        <dbReference type="EMBL" id="GKV49393.1"/>
    </source>
</evidence>
<accession>A0AAV5MIS8</accession>
<keyword evidence="2" id="KW-0547">Nucleotide-binding</keyword>
<dbReference type="GO" id="GO:0004674">
    <property type="term" value="F:protein serine/threonine kinase activity"/>
    <property type="evidence" value="ECO:0007669"/>
    <property type="project" value="InterPro"/>
</dbReference>
<dbReference type="InterPro" id="IPR056281">
    <property type="entry name" value="MIT_ATG1a/b/c"/>
</dbReference>